<dbReference type="EMBL" id="CCRH01000001">
    <property type="protein sequence ID" value="CDZ31504.1"/>
    <property type="molecule type" value="Genomic_DNA"/>
</dbReference>
<evidence type="ECO:0000256" key="2">
    <source>
        <dbReference type="PIRSR" id="PIRSR605511-1"/>
    </source>
</evidence>
<keyword evidence="3" id="KW-0862">Zinc</keyword>
<dbReference type="PANTHER" id="PTHR10907:SF47">
    <property type="entry name" value="REGUCALCIN"/>
    <property type="match status" value="1"/>
</dbReference>
<evidence type="ECO:0000259" key="4">
    <source>
        <dbReference type="Pfam" id="PF08450"/>
    </source>
</evidence>
<dbReference type="PANTHER" id="PTHR10907">
    <property type="entry name" value="REGUCALCIN"/>
    <property type="match status" value="1"/>
</dbReference>
<dbReference type="GO" id="GO:0004341">
    <property type="term" value="F:gluconolactonase activity"/>
    <property type="evidence" value="ECO:0007669"/>
    <property type="project" value="TreeGrafter"/>
</dbReference>
<evidence type="ECO:0000256" key="1">
    <source>
        <dbReference type="ARBA" id="ARBA00008853"/>
    </source>
</evidence>
<dbReference type="GO" id="GO:0019853">
    <property type="term" value="P:L-ascorbic acid biosynthetic process"/>
    <property type="evidence" value="ECO:0007669"/>
    <property type="project" value="TreeGrafter"/>
</dbReference>
<dbReference type="InterPro" id="IPR011042">
    <property type="entry name" value="6-blade_b-propeller_TolB-like"/>
</dbReference>
<dbReference type="AlphaFoldDB" id="A0A0T7F8W9"/>
<comment type="cofactor">
    <cofactor evidence="3">
        <name>Zn(2+)</name>
        <dbReference type="ChEBI" id="CHEBI:29105"/>
    </cofactor>
    <text evidence="3">Binds 1 divalent metal cation per subunit.</text>
</comment>
<dbReference type="RefSeq" id="WP_046664611.1">
    <property type="nucleotide sequence ID" value="NZ_CCRH01000001.1"/>
</dbReference>
<protein>
    <submittedName>
        <fullName evidence="5">Smp-30/Cgr1 family protein</fullName>
    </submittedName>
</protein>
<gene>
    <name evidence="5" type="ORF">NGAL_HAMBI1145_02660</name>
</gene>
<proteinExistence type="inferred from homology"/>
<organism evidence="5 6">
    <name type="scientific">Neorhizobium galegae bv. officinalis</name>
    <dbReference type="NCBI Taxonomy" id="323656"/>
    <lineage>
        <taxon>Bacteria</taxon>
        <taxon>Pseudomonadati</taxon>
        <taxon>Pseudomonadota</taxon>
        <taxon>Alphaproteobacteria</taxon>
        <taxon>Hyphomicrobiales</taxon>
        <taxon>Rhizobiaceae</taxon>
        <taxon>Rhizobium/Agrobacterium group</taxon>
        <taxon>Neorhizobium</taxon>
    </lineage>
</organism>
<dbReference type="OrthoDB" id="2633250at2"/>
<dbReference type="Proteomes" id="UP000046176">
    <property type="component" value="Unassembled WGS sequence"/>
</dbReference>
<dbReference type="PRINTS" id="PR01790">
    <property type="entry name" value="SMP30FAMILY"/>
</dbReference>
<dbReference type="InterPro" id="IPR013658">
    <property type="entry name" value="SGL"/>
</dbReference>
<dbReference type="Pfam" id="PF08450">
    <property type="entry name" value="SGL"/>
    <property type="match status" value="1"/>
</dbReference>
<feature type="active site" description="Proton donor/acceptor" evidence="2">
    <location>
        <position position="202"/>
    </location>
</feature>
<feature type="binding site" evidence="3">
    <location>
        <position position="202"/>
    </location>
    <ligand>
        <name>a divalent metal cation</name>
        <dbReference type="ChEBI" id="CHEBI:60240"/>
    </ligand>
</feature>
<name>A0A0T7F8W9_NEOGA</name>
<feature type="binding site" evidence="3">
    <location>
        <position position="21"/>
    </location>
    <ligand>
        <name>a divalent metal cation</name>
        <dbReference type="ChEBI" id="CHEBI:60240"/>
    </ligand>
</feature>
<accession>A0A0T7F8W9</accession>
<dbReference type="SUPFAM" id="SSF63829">
    <property type="entry name" value="Calcium-dependent phosphotriesterase"/>
    <property type="match status" value="1"/>
</dbReference>
<evidence type="ECO:0000313" key="6">
    <source>
        <dbReference type="Proteomes" id="UP000046176"/>
    </source>
</evidence>
<reference evidence="5 6" key="1">
    <citation type="submission" date="2014-08" db="EMBL/GenBank/DDBJ databases">
        <authorList>
            <person name="Chen Y.-H."/>
        </authorList>
    </citation>
    <scope>NUCLEOTIDE SEQUENCE [LARGE SCALE GENOMIC DNA]</scope>
</reference>
<feature type="domain" description="SMP-30/Gluconolactonase/LRE-like region" evidence="4">
    <location>
        <begin position="19"/>
        <end position="259"/>
    </location>
</feature>
<dbReference type="GO" id="GO:0005509">
    <property type="term" value="F:calcium ion binding"/>
    <property type="evidence" value="ECO:0007669"/>
    <property type="project" value="TreeGrafter"/>
</dbReference>
<evidence type="ECO:0000256" key="3">
    <source>
        <dbReference type="PIRSR" id="PIRSR605511-2"/>
    </source>
</evidence>
<sequence length="293" mass="31281">MATTHAFEGGVLSSSLCQLGEGPSFESETETLWWFDILGKGLHELHLPTGREIVHALPVMGSALASIDAARQMIASDKGMFIRDRATGALSPYLELEPEKPGNRSNDGRVHPSGSLWIGTMGRKAEDGAGAIYHVRSGEVTKLFDRISIPNSICFSPDGAIGYYADTRINRLMRVSLDPATGLPNGEAELLVDENGKPGGIDGSICASDGTIWNARWGEGAVDHYSADGRHLSRHLVPAKQATCPAFIGKDRLAVTSAREGLDEAARAADPLAGSLFEIAVSIQCDPEPAYRL</sequence>
<feature type="binding site" evidence="3">
    <location>
        <position position="104"/>
    </location>
    <ligand>
        <name>substrate</name>
    </ligand>
</feature>
<dbReference type="Gene3D" id="2.120.10.30">
    <property type="entry name" value="TolB, C-terminal domain"/>
    <property type="match status" value="1"/>
</dbReference>
<comment type="similarity">
    <text evidence="1">Belongs to the SMP-30/CGR1 family.</text>
</comment>
<dbReference type="InterPro" id="IPR005511">
    <property type="entry name" value="SMP-30"/>
</dbReference>
<evidence type="ECO:0000313" key="5">
    <source>
        <dbReference type="EMBL" id="CDZ31504.1"/>
    </source>
</evidence>
<feature type="binding site" evidence="3">
    <location>
        <position position="151"/>
    </location>
    <ligand>
        <name>a divalent metal cation</name>
        <dbReference type="ChEBI" id="CHEBI:60240"/>
    </ligand>
</feature>
<keyword evidence="3" id="KW-0479">Metal-binding</keyword>
<feature type="binding site" evidence="3">
    <location>
        <position position="106"/>
    </location>
    <ligand>
        <name>substrate</name>
    </ligand>
</feature>